<feature type="domain" description="GST N-terminal" evidence="4">
    <location>
        <begin position="20"/>
        <end position="104"/>
    </location>
</feature>
<dbReference type="EMBL" id="CAJNOH010001198">
    <property type="protein sequence ID" value="CAF1188901.1"/>
    <property type="molecule type" value="Genomic_DNA"/>
</dbReference>
<dbReference type="InterPro" id="IPR010987">
    <property type="entry name" value="Glutathione-S-Trfase_C-like"/>
</dbReference>
<comment type="catalytic activity">
    <reaction evidence="3">
        <text>RX + glutathione = an S-substituted glutathione + a halide anion + H(+)</text>
        <dbReference type="Rhea" id="RHEA:16437"/>
        <dbReference type="ChEBI" id="CHEBI:15378"/>
        <dbReference type="ChEBI" id="CHEBI:16042"/>
        <dbReference type="ChEBI" id="CHEBI:17792"/>
        <dbReference type="ChEBI" id="CHEBI:57925"/>
        <dbReference type="ChEBI" id="CHEBI:90779"/>
        <dbReference type="EC" id="2.5.1.18"/>
    </reaction>
</comment>
<dbReference type="Gene3D" id="1.20.1050.10">
    <property type="match status" value="1"/>
</dbReference>
<dbReference type="InterPro" id="IPR036249">
    <property type="entry name" value="Thioredoxin-like_sf"/>
</dbReference>
<dbReference type="InterPro" id="IPR050983">
    <property type="entry name" value="GST_Omega/HSP26"/>
</dbReference>
<dbReference type="PROSITE" id="PS50405">
    <property type="entry name" value="GST_CTER"/>
    <property type="match status" value="1"/>
</dbReference>
<proteinExistence type="inferred from homology"/>
<feature type="domain" description="GST C-terminal" evidence="5">
    <location>
        <begin position="109"/>
        <end position="236"/>
    </location>
</feature>
<evidence type="ECO:0000256" key="2">
    <source>
        <dbReference type="ARBA" id="ARBA00023002"/>
    </source>
</evidence>
<comment type="similarity">
    <text evidence="1 3">Belongs to the GST superfamily. Omega family.</text>
</comment>
<comment type="caution">
    <text evidence="6">The sequence shown here is derived from an EMBL/GenBank/DDBJ whole genome shotgun (WGS) entry which is preliminary data.</text>
</comment>
<keyword evidence="2 3" id="KW-0560">Oxidoreductase</keyword>
<dbReference type="GO" id="GO:0005737">
    <property type="term" value="C:cytoplasm"/>
    <property type="evidence" value="ECO:0007669"/>
    <property type="project" value="InterPro"/>
</dbReference>
<evidence type="ECO:0000313" key="7">
    <source>
        <dbReference type="EMBL" id="CAF1458162.1"/>
    </source>
</evidence>
<dbReference type="Pfam" id="PF13417">
    <property type="entry name" value="GST_N_3"/>
    <property type="match status" value="1"/>
</dbReference>
<dbReference type="GO" id="GO:0045174">
    <property type="term" value="F:glutathione dehydrogenase (ascorbate) activity"/>
    <property type="evidence" value="ECO:0007669"/>
    <property type="project" value="UniProtKB-UniRule"/>
</dbReference>
<dbReference type="PRINTS" id="PR01625">
    <property type="entry name" value="GSTRNSFRASEO"/>
</dbReference>
<accession>A0A814VH48</accession>
<name>A0A814VH48_9BILA</name>
<gene>
    <name evidence="7" type="ORF">JXQ802_LOCUS38007</name>
    <name evidence="6" type="ORF">PYM288_LOCUS24231</name>
</gene>
<evidence type="ECO:0000313" key="8">
    <source>
        <dbReference type="Proteomes" id="UP000663854"/>
    </source>
</evidence>
<dbReference type="SFLD" id="SFLDS00019">
    <property type="entry name" value="Glutathione_Transferase_(cytos"/>
    <property type="match status" value="1"/>
</dbReference>
<dbReference type="AlphaFoldDB" id="A0A814VH48"/>
<dbReference type="InterPro" id="IPR004045">
    <property type="entry name" value="Glutathione_S-Trfase_N"/>
</dbReference>
<comment type="function">
    <text evidence="3">Exhibits glutathione-dependent thiol transferase activity. Has high dehydroascorbate reductase activity and may contribute to the recycling of ascorbic acid. Participates in the biotransformation of inorganic arsenic and reduces monomethylarsonic acid (MMA).</text>
</comment>
<dbReference type="EMBL" id="CAJNOL010002075">
    <property type="protein sequence ID" value="CAF1458162.1"/>
    <property type="molecule type" value="Genomic_DNA"/>
</dbReference>
<dbReference type="InterPro" id="IPR036282">
    <property type="entry name" value="Glutathione-S-Trfase_C_sf"/>
</dbReference>
<dbReference type="Gene3D" id="3.40.30.10">
    <property type="entry name" value="Glutaredoxin"/>
    <property type="match status" value="1"/>
</dbReference>
<evidence type="ECO:0000256" key="1">
    <source>
        <dbReference type="ARBA" id="ARBA00011067"/>
    </source>
</evidence>
<dbReference type="FunFam" id="1.20.1050.10:FF:000009">
    <property type="entry name" value="Glutathione S-transferase omega-1"/>
    <property type="match status" value="1"/>
</dbReference>
<dbReference type="EC" id="2.5.1.18" evidence="3"/>
<evidence type="ECO:0000313" key="6">
    <source>
        <dbReference type="EMBL" id="CAF1188901.1"/>
    </source>
</evidence>
<dbReference type="GO" id="GO:0006749">
    <property type="term" value="P:glutathione metabolic process"/>
    <property type="evidence" value="ECO:0007669"/>
    <property type="project" value="UniProtKB-UniRule"/>
</dbReference>
<dbReference type="PANTHER" id="PTHR43968">
    <property type="match status" value="1"/>
</dbReference>
<keyword evidence="3" id="KW-0808">Transferase</keyword>
<dbReference type="PROSITE" id="PS50404">
    <property type="entry name" value="GST_NTER"/>
    <property type="match status" value="1"/>
</dbReference>
<evidence type="ECO:0000259" key="4">
    <source>
        <dbReference type="PROSITE" id="PS50404"/>
    </source>
</evidence>
<dbReference type="Proteomes" id="UP000663870">
    <property type="component" value="Unassembled WGS sequence"/>
</dbReference>
<dbReference type="Pfam" id="PF13410">
    <property type="entry name" value="GST_C_2"/>
    <property type="match status" value="1"/>
</dbReference>
<dbReference type="GO" id="GO:0050610">
    <property type="term" value="F:methylarsonate reductase activity"/>
    <property type="evidence" value="ECO:0007669"/>
    <property type="project" value="UniProtKB-UniRule"/>
</dbReference>
<reference evidence="6" key="1">
    <citation type="submission" date="2021-02" db="EMBL/GenBank/DDBJ databases">
        <authorList>
            <person name="Nowell W R."/>
        </authorList>
    </citation>
    <scope>NUCLEOTIDE SEQUENCE</scope>
</reference>
<dbReference type="Proteomes" id="UP000663854">
    <property type="component" value="Unassembled WGS sequence"/>
</dbReference>
<keyword evidence="9" id="KW-1185">Reference proteome</keyword>
<dbReference type="EC" id="1.8.5.1" evidence="3"/>
<organism evidence="6 8">
    <name type="scientific">Rotaria sordida</name>
    <dbReference type="NCBI Taxonomy" id="392033"/>
    <lineage>
        <taxon>Eukaryota</taxon>
        <taxon>Metazoa</taxon>
        <taxon>Spiralia</taxon>
        <taxon>Gnathifera</taxon>
        <taxon>Rotifera</taxon>
        <taxon>Eurotatoria</taxon>
        <taxon>Bdelloidea</taxon>
        <taxon>Philodinida</taxon>
        <taxon>Philodinidae</taxon>
        <taxon>Rotaria</taxon>
    </lineage>
</organism>
<dbReference type="InterPro" id="IPR040079">
    <property type="entry name" value="Glutathione_S-Trfase"/>
</dbReference>
<evidence type="ECO:0000259" key="5">
    <source>
        <dbReference type="PROSITE" id="PS50405"/>
    </source>
</evidence>
<dbReference type="InterPro" id="IPR005442">
    <property type="entry name" value="GST_omega"/>
</dbReference>
<dbReference type="SFLD" id="SFLDG00358">
    <property type="entry name" value="Main_(cytGST)"/>
    <property type="match status" value="1"/>
</dbReference>
<dbReference type="PANTHER" id="PTHR43968:SF6">
    <property type="entry name" value="GLUTATHIONE S-TRANSFERASE OMEGA"/>
    <property type="match status" value="1"/>
</dbReference>
<dbReference type="FunFam" id="3.40.30.10:FF:000123">
    <property type="entry name" value="Glutathione transferase o1"/>
    <property type="match status" value="1"/>
</dbReference>
<comment type="catalytic activity">
    <reaction evidence="3">
        <text>L-dehydroascorbate + 2 glutathione = glutathione disulfide + L-ascorbate</text>
        <dbReference type="Rhea" id="RHEA:24424"/>
        <dbReference type="ChEBI" id="CHEBI:38290"/>
        <dbReference type="ChEBI" id="CHEBI:57925"/>
        <dbReference type="ChEBI" id="CHEBI:58297"/>
        <dbReference type="ChEBI" id="CHEBI:58539"/>
        <dbReference type="EC" id="1.8.5.1"/>
    </reaction>
</comment>
<dbReference type="GO" id="GO:0004364">
    <property type="term" value="F:glutathione transferase activity"/>
    <property type="evidence" value="ECO:0007669"/>
    <property type="project" value="UniProtKB-UniRule"/>
</dbReference>
<evidence type="ECO:0000313" key="9">
    <source>
        <dbReference type="Proteomes" id="UP000663870"/>
    </source>
</evidence>
<evidence type="ECO:0000256" key="3">
    <source>
        <dbReference type="RuleBase" id="RU368071"/>
    </source>
</evidence>
<protein>
    <recommendedName>
        <fullName evidence="3">Glutathione S-transferase omega</fullName>
        <shortName evidence="3">GSTO</shortName>
        <ecNumber evidence="3">1.20.4.2</ecNumber>
        <ecNumber evidence="3">1.8.5.1</ecNumber>
        <ecNumber evidence="3">2.5.1.18</ecNumber>
    </recommendedName>
    <alternativeName>
        <fullName evidence="3">Glutathione-dependent dehydroascorbate reductase</fullName>
    </alternativeName>
    <alternativeName>
        <fullName evidence="3">Monomethylarsonic acid reductase</fullName>
    </alternativeName>
</protein>
<dbReference type="SUPFAM" id="SSF47616">
    <property type="entry name" value="GST C-terminal domain-like"/>
    <property type="match status" value="1"/>
</dbReference>
<dbReference type="EC" id="1.20.4.2" evidence="3"/>
<dbReference type="SUPFAM" id="SSF52833">
    <property type="entry name" value="Thioredoxin-like"/>
    <property type="match status" value="1"/>
</dbReference>
<sequence>MTTSQKHLKSGSECPPLKENQLRLYSMRFCPFVRRVKLVLAAKNIPYEEIFINLNDEPEWYLKKNPVGEVPLLEWIDRDSKEIRSIPESLIISNYLDDLYPEHRLHSVDPYLKAKQQVLIDRHGNVRSAFYKLFRSKEQNAVEDLKQSLTFYEEALQDKFFGGSKPAMVDYMLWPWFERFPALKETGFVLNADGKLPKLANWCKEMQENDAVRKTKVPDDVVQKFTHTVQQGKTDYDVE</sequence>
<comment type="catalytic activity">
    <reaction evidence="3">
        <text>methylarsonate + 2 glutathione + H(+) = methylarsonous acid + glutathione disulfide + H2O</text>
        <dbReference type="Rhea" id="RHEA:15969"/>
        <dbReference type="ChEBI" id="CHEBI:15377"/>
        <dbReference type="ChEBI" id="CHEBI:15378"/>
        <dbReference type="ChEBI" id="CHEBI:17826"/>
        <dbReference type="ChEBI" id="CHEBI:33409"/>
        <dbReference type="ChEBI" id="CHEBI:57925"/>
        <dbReference type="ChEBI" id="CHEBI:58297"/>
        <dbReference type="EC" id="1.20.4.2"/>
    </reaction>
</comment>